<keyword evidence="3 6" id="KW-1133">Transmembrane helix</keyword>
<feature type="transmembrane region" description="Helical" evidence="6">
    <location>
        <begin position="241"/>
        <end position="261"/>
    </location>
</feature>
<dbReference type="eggNOG" id="KOG2816">
    <property type="taxonomic scope" value="Eukaryota"/>
</dbReference>
<organism evidence="8 9">
    <name type="scientific">Dactylellina haptotyla (strain CBS 200.50)</name>
    <name type="common">Nematode-trapping fungus</name>
    <name type="synonym">Monacrosporium haptotylum</name>
    <dbReference type="NCBI Taxonomy" id="1284197"/>
    <lineage>
        <taxon>Eukaryota</taxon>
        <taxon>Fungi</taxon>
        <taxon>Dikarya</taxon>
        <taxon>Ascomycota</taxon>
        <taxon>Pezizomycotina</taxon>
        <taxon>Orbiliomycetes</taxon>
        <taxon>Orbiliales</taxon>
        <taxon>Orbiliaceae</taxon>
        <taxon>Dactylellina</taxon>
    </lineage>
</organism>
<dbReference type="PANTHER" id="PTHR23507:SF40">
    <property type="entry name" value="TETRACYCLINE-EFFLUX TRANSPORTER"/>
    <property type="match status" value="1"/>
</dbReference>
<proteinExistence type="predicted"/>
<dbReference type="InterPro" id="IPR005829">
    <property type="entry name" value="Sugar_transporter_CS"/>
</dbReference>
<reference evidence="9" key="2">
    <citation type="submission" date="2013-04" db="EMBL/GenBank/DDBJ databases">
        <title>Genomic mechanisms accounting for the adaptation to parasitism in nematode-trapping fungi.</title>
        <authorList>
            <person name="Ahren D.G."/>
        </authorList>
    </citation>
    <scope>NUCLEOTIDE SEQUENCE [LARGE SCALE GENOMIC DNA]</scope>
    <source>
        <strain evidence="9">CBS 200.50</strain>
    </source>
</reference>
<sequence length="572" mass="62761">MEQQADILESEASEERLLRIEANMDTEDMIEAQTRPLIGAQADIVVSYDGTSEGGPKNDGPPWWKRPSIYILLPPFLLYATAMGSAAVPRVNLVLGLVCRHYYKERESHMIPGTFTPVRLVLGADNPECEIPEIGAQASLFSLYMNIVTGLLSAIVSPRLGQLSDRIGRRKVMILTTSGGFASEILLILCYRFPEQISYWWLLSASTVEGCLGSFTLMLALTHSYATDCTTFAKRAAAFSLFHGCLFLGIAIGPAIGGFVIEKTDDIINVFYGVLVVHVIFMAYIVFFLPESLSRTKQLLAREKWVESQRKLAESTGSKWVSGLRVLNVFEPLNILWPMNGPNLSKLRLNMIVIAAIDFVMFGVGFGAMTVVIIYSKIQFHWKTQFAAYFTSIVSSTRVFGLLVLLPLAIRLFRKKPAAGAPVAGCDPLDTWIIRGALTFEIIGYLFYVVARNTPLFVMGGVIASFGGIGSPTLQSALTKHSPAEKTGQLLGVIGLLHALGRVVGPTVFNSIYYNTAETYPQAVFTVLVAIFGVAWLASWLITPYISVEGVADDDEQESAEPEENEPLVGRS</sequence>
<feature type="compositionally biased region" description="Acidic residues" evidence="5">
    <location>
        <begin position="552"/>
        <end position="566"/>
    </location>
</feature>
<comment type="subcellular location">
    <subcellularLocation>
        <location evidence="1">Membrane</location>
        <topology evidence="1">Multi-pass membrane protein</topology>
    </subcellularLocation>
</comment>
<name>S8ARZ0_DACHA</name>
<dbReference type="Proteomes" id="UP000015100">
    <property type="component" value="Unassembled WGS sequence"/>
</dbReference>
<feature type="transmembrane region" description="Helical" evidence="6">
    <location>
        <begin position="431"/>
        <end position="450"/>
    </location>
</feature>
<dbReference type="OMA" id="NPQCQIP"/>
<accession>S8ARZ0</accession>
<evidence type="ECO:0000313" key="9">
    <source>
        <dbReference type="Proteomes" id="UP000015100"/>
    </source>
</evidence>
<dbReference type="GO" id="GO:0022857">
    <property type="term" value="F:transmembrane transporter activity"/>
    <property type="evidence" value="ECO:0007669"/>
    <property type="project" value="InterPro"/>
</dbReference>
<dbReference type="PANTHER" id="PTHR23507">
    <property type="entry name" value="ZGC:174356"/>
    <property type="match status" value="1"/>
</dbReference>
<evidence type="ECO:0000256" key="2">
    <source>
        <dbReference type="ARBA" id="ARBA00022692"/>
    </source>
</evidence>
<dbReference type="Gene3D" id="1.20.1250.20">
    <property type="entry name" value="MFS general substrate transporter like domains"/>
    <property type="match status" value="1"/>
</dbReference>
<dbReference type="InterPro" id="IPR020846">
    <property type="entry name" value="MFS_dom"/>
</dbReference>
<gene>
    <name evidence="8" type="ORF">H072_354</name>
</gene>
<feature type="transmembrane region" description="Helical" evidence="6">
    <location>
        <begin position="456"/>
        <end position="478"/>
    </location>
</feature>
<dbReference type="PROSITE" id="PS00216">
    <property type="entry name" value="SUGAR_TRANSPORT_1"/>
    <property type="match status" value="1"/>
</dbReference>
<dbReference type="OrthoDB" id="3026777at2759"/>
<feature type="region of interest" description="Disordered" evidence="5">
    <location>
        <begin position="552"/>
        <end position="572"/>
    </location>
</feature>
<keyword evidence="9" id="KW-1185">Reference proteome</keyword>
<feature type="transmembrane region" description="Helical" evidence="6">
    <location>
        <begin position="520"/>
        <end position="542"/>
    </location>
</feature>
<dbReference type="SUPFAM" id="SSF103473">
    <property type="entry name" value="MFS general substrate transporter"/>
    <property type="match status" value="1"/>
</dbReference>
<keyword evidence="4 6" id="KW-0472">Membrane</keyword>
<dbReference type="Pfam" id="PF07690">
    <property type="entry name" value="MFS_1"/>
    <property type="match status" value="2"/>
</dbReference>
<feature type="domain" description="Major facilitator superfamily (MFS) profile" evidence="7">
    <location>
        <begin position="77"/>
        <end position="547"/>
    </location>
</feature>
<reference evidence="8 9" key="1">
    <citation type="journal article" date="2013" name="PLoS Genet.">
        <title>Genomic mechanisms accounting for the adaptation to parasitism in nematode-trapping fungi.</title>
        <authorList>
            <person name="Meerupati T."/>
            <person name="Andersson K.M."/>
            <person name="Friman E."/>
            <person name="Kumar D."/>
            <person name="Tunlid A."/>
            <person name="Ahren D."/>
        </authorList>
    </citation>
    <scope>NUCLEOTIDE SEQUENCE [LARGE SCALE GENOMIC DNA]</scope>
    <source>
        <strain evidence="8 9">CBS 200.50</strain>
    </source>
</reference>
<evidence type="ECO:0000313" key="8">
    <source>
        <dbReference type="EMBL" id="EPS45649.1"/>
    </source>
</evidence>
<feature type="transmembrane region" description="Helical" evidence="6">
    <location>
        <begin position="200"/>
        <end position="221"/>
    </location>
</feature>
<dbReference type="EMBL" id="AQGS01000009">
    <property type="protein sequence ID" value="EPS45649.1"/>
    <property type="molecule type" value="Genomic_DNA"/>
</dbReference>
<evidence type="ECO:0000259" key="7">
    <source>
        <dbReference type="PROSITE" id="PS50850"/>
    </source>
</evidence>
<keyword evidence="2 6" id="KW-0812">Transmembrane</keyword>
<dbReference type="InterPro" id="IPR036259">
    <property type="entry name" value="MFS_trans_sf"/>
</dbReference>
<feature type="transmembrane region" description="Helical" evidence="6">
    <location>
        <begin position="172"/>
        <end position="194"/>
    </location>
</feature>
<feature type="transmembrane region" description="Helical" evidence="6">
    <location>
        <begin position="387"/>
        <end position="410"/>
    </location>
</feature>
<dbReference type="GO" id="GO:0016020">
    <property type="term" value="C:membrane"/>
    <property type="evidence" value="ECO:0007669"/>
    <property type="project" value="UniProtKB-SubCell"/>
</dbReference>
<feature type="transmembrane region" description="Helical" evidence="6">
    <location>
        <begin position="69"/>
        <end position="88"/>
    </location>
</feature>
<evidence type="ECO:0000256" key="5">
    <source>
        <dbReference type="SAM" id="MobiDB-lite"/>
    </source>
</evidence>
<feature type="transmembrane region" description="Helical" evidence="6">
    <location>
        <begin position="141"/>
        <end position="160"/>
    </location>
</feature>
<dbReference type="PROSITE" id="PS50850">
    <property type="entry name" value="MFS"/>
    <property type="match status" value="1"/>
</dbReference>
<dbReference type="InterPro" id="IPR011701">
    <property type="entry name" value="MFS"/>
</dbReference>
<evidence type="ECO:0000256" key="6">
    <source>
        <dbReference type="SAM" id="Phobius"/>
    </source>
</evidence>
<evidence type="ECO:0000256" key="3">
    <source>
        <dbReference type="ARBA" id="ARBA00022989"/>
    </source>
</evidence>
<evidence type="ECO:0000256" key="1">
    <source>
        <dbReference type="ARBA" id="ARBA00004141"/>
    </source>
</evidence>
<dbReference type="HOGENOM" id="CLU_017517_0_0_1"/>
<dbReference type="AlphaFoldDB" id="S8ARZ0"/>
<feature type="transmembrane region" description="Helical" evidence="6">
    <location>
        <begin position="490"/>
        <end position="514"/>
    </location>
</feature>
<protein>
    <recommendedName>
        <fullName evidence="7">Major facilitator superfamily (MFS) profile domain-containing protein</fullName>
    </recommendedName>
</protein>
<feature type="transmembrane region" description="Helical" evidence="6">
    <location>
        <begin position="267"/>
        <end position="289"/>
    </location>
</feature>
<comment type="caution">
    <text evidence="8">The sequence shown here is derived from an EMBL/GenBank/DDBJ whole genome shotgun (WGS) entry which is preliminary data.</text>
</comment>
<evidence type="ECO:0000256" key="4">
    <source>
        <dbReference type="ARBA" id="ARBA00023136"/>
    </source>
</evidence>
<feature type="transmembrane region" description="Helical" evidence="6">
    <location>
        <begin position="349"/>
        <end position="375"/>
    </location>
</feature>